<dbReference type="InterPro" id="IPR051550">
    <property type="entry name" value="SCF-Subunits/Alg-Epimerases"/>
</dbReference>
<evidence type="ECO:0000313" key="6">
    <source>
        <dbReference type="EMBL" id="KAK8898321.1"/>
    </source>
</evidence>
<accession>A0ABR2L5Q4</accession>
<name>A0ABR2L5Q4_9EUKA</name>
<dbReference type="SMART" id="SM00184">
    <property type="entry name" value="RING"/>
    <property type="match status" value="2"/>
</dbReference>
<dbReference type="InterPro" id="IPR022441">
    <property type="entry name" value="Para_beta_helix_rpt-2"/>
</dbReference>
<dbReference type="SUPFAM" id="SSF57850">
    <property type="entry name" value="RING/U-box"/>
    <property type="match status" value="2"/>
</dbReference>
<evidence type="ECO:0000256" key="3">
    <source>
        <dbReference type="ARBA" id="ARBA00022786"/>
    </source>
</evidence>
<dbReference type="Pfam" id="PF13920">
    <property type="entry name" value="zf-C3HC4_3"/>
    <property type="match status" value="2"/>
</dbReference>
<keyword evidence="4" id="KW-0862">Zinc</keyword>
<sequence>MKNLMKIEFSTLLNDSNCIKNLETHEYIITSPLIEAEGNFQITCPMKISSSAKTLIKCDIIEVFSNSVSFSNMSFETTIIVDTSNDFTFQDCKIRSTKKFADSVISIASSQNILINRCKITESTDCSGIIINYDSVVSIKNTEISHHPNSLLICGNGSTVTISNCNLHHSNGNGIYWINDGDVQIDHCTITDTKYPPILLNGPKCNISNNIIQNCPQDGICVYNSAKFTIEDNTISKVGSSAISVRSEAKGIIKSNKITDTGGNGAYIEFSNVQLFDNIFDHTAYPGVVIMNQSTATLKGNKITNIKACGIAGRNAKSITIIENEIDEISECGISLSSTENCRIESNKISNCAISSVESYNKSNSFILNNSISQIGKYAFLSYTSGQIKAENNQIDHIGESMVKLSHKGRGEFINNQVTNCSNQFVNKTSSLYYFAKNGQFENVTNDIEKAEENSIKFEKTSVNDDLTLCMKCNERKRDCYLIKCGHRVFCRECALMSLQNNEKCPLCRFPIIQISEGFKMNNDDLCILCFENKPDTIIMPCGHTGVCSKCLNNWLKENRVCPCCRTSNPYYNKIETSL</sequence>
<dbReference type="Gene3D" id="2.160.20.10">
    <property type="entry name" value="Single-stranded right-handed beta-helix, Pectin lyase-like"/>
    <property type="match status" value="2"/>
</dbReference>
<protein>
    <recommendedName>
        <fullName evidence="5">RING-type domain-containing protein</fullName>
    </recommendedName>
</protein>
<feature type="domain" description="RING-type" evidence="5">
    <location>
        <begin position="470"/>
        <end position="509"/>
    </location>
</feature>
<dbReference type="PROSITE" id="PS50089">
    <property type="entry name" value="ZF_RING_2"/>
    <property type="match status" value="2"/>
</dbReference>
<evidence type="ECO:0000256" key="2">
    <source>
        <dbReference type="ARBA" id="ARBA00022737"/>
    </source>
</evidence>
<evidence type="ECO:0000259" key="5">
    <source>
        <dbReference type="PROSITE" id="PS50089"/>
    </source>
</evidence>
<dbReference type="Gene3D" id="3.30.40.10">
    <property type="entry name" value="Zinc/RING finger domain, C3HC4 (zinc finger)"/>
    <property type="match status" value="2"/>
</dbReference>
<dbReference type="NCBIfam" id="TIGR03804">
    <property type="entry name" value="para_beta_helix"/>
    <property type="match status" value="1"/>
</dbReference>
<keyword evidence="7" id="KW-1185">Reference proteome</keyword>
<dbReference type="Proteomes" id="UP001470230">
    <property type="component" value="Unassembled WGS sequence"/>
</dbReference>
<evidence type="ECO:0000256" key="4">
    <source>
        <dbReference type="PROSITE-ProRule" id="PRU00175"/>
    </source>
</evidence>
<dbReference type="InterPro" id="IPR001841">
    <property type="entry name" value="Znf_RING"/>
</dbReference>
<keyword evidence="2" id="KW-0677">Repeat</keyword>
<dbReference type="InterPro" id="IPR012334">
    <property type="entry name" value="Pectin_lyas_fold"/>
</dbReference>
<dbReference type="InterPro" id="IPR013083">
    <property type="entry name" value="Znf_RING/FYVE/PHD"/>
</dbReference>
<evidence type="ECO:0000313" key="7">
    <source>
        <dbReference type="Proteomes" id="UP001470230"/>
    </source>
</evidence>
<dbReference type="PANTHER" id="PTHR22990">
    <property type="entry name" value="F-BOX ONLY PROTEIN"/>
    <property type="match status" value="1"/>
</dbReference>
<dbReference type="EMBL" id="JAPFFF010000001">
    <property type="protein sequence ID" value="KAK8898321.1"/>
    <property type="molecule type" value="Genomic_DNA"/>
</dbReference>
<dbReference type="InterPro" id="IPR006626">
    <property type="entry name" value="PbH1"/>
</dbReference>
<dbReference type="SUPFAM" id="SSF51126">
    <property type="entry name" value="Pectin lyase-like"/>
    <property type="match status" value="2"/>
</dbReference>
<keyword evidence="4" id="KW-0479">Metal-binding</keyword>
<proteinExistence type="predicted"/>
<keyword evidence="3" id="KW-0833">Ubl conjugation pathway</keyword>
<dbReference type="SMART" id="SM00710">
    <property type="entry name" value="PbH1"/>
    <property type="match status" value="10"/>
</dbReference>
<reference evidence="6 7" key="1">
    <citation type="submission" date="2024-04" db="EMBL/GenBank/DDBJ databases">
        <title>Tritrichomonas musculus Genome.</title>
        <authorList>
            <person name="Alves-Ferreira E."/>
            <person name="Grigg M."/>
            <person name="Lorenzi H."/>
            <person name="Galac M."/>
        </authorList>
    </citation>
    <scope>NUCLEOTIDE SEQUENCE [LARGE SCALE GENOMIC DNA]</scope>
    <source>
        <strain evidence="6 7">EAF2021</strain>
    </source>
</reference>
<dbReference type="InterPro" id="IPR011050">
    <property type="entry name" value="Pectin_lyase_fold/virulence"/>
</dbReference>
<dbReference type="PANTHER" id="PTHR22990:SF15">
    <property type="entry name" value="F-BOX ONLY PROTEIN 10"/>
    <property type="match status" value="1"/>
</dbReference>
<feature type="domain" description="RING-type" evidence="5">
    <location>
        <begin position="527"/>
        <end position="566"/>
    </location>
</feature>
<dbReference type="InterPro" id="IPR039448">
    <property type="entry name" value="Beta_helix"/>
</dbReference>
<comment type="caution">
    <text evidence="6">The sequence shown here is derived from an EMBL/GenBank/DDBJ whole genome shotgun (WGS) entry which is preliminary data.</text>
</comment>
<keyword evidence="4" id="KW-0863">Zinc-finger</keyword>
<gene>
    <name evidence="6" type="ORF">M9Y10_000605</name>
</gene>
<comment type="pathway">
    <text evidence="1">Protein modification; protein ubiquitination.</text>
</comment>
<organism evidence="6 7">
    <name type="scientific">Tritrichomonas musculus</name>
    <dbReference type="NCBI Taxonomy" id="1915356"/>
    <lineage>
        <taxon>Eukaryota</taxon>
        <taxon>Metamonada</taxon>
        <taxon>Parabasalia</taxon>
        <taxon>Tritrichomonadida</taxon>
        <taxon>Tritrichomonadidae</taxon>
        <taxon>Tritrichomonas</taxon>
    </lineage>
</organism>
<dbReference type="Pfam" id="PF13229">
    <property type="entry name" value="Beta_helix"/>
    <property type="match status" value="1"/>
</dbReference>
<evidence type="ECO:0000256" key="1">
    <source>
        <dbReference type="ARBA" id="ARBA00004906"/>
    </source>
</evidence>